<name>A0AAJ0FPI7_9PEZI</name>
<feature type="domain" description="Transferrin receptor-like dimerisation" evidence="5">
    <location>
        <begin position="785"/>
        <end position="909"/>
    </location>
</feature>
<dbReference type="GeneID" id="85314202"/>
<dbReference type="Gene3D" id="1.20.930.40">
    <property type="entry name" value="Transferrin receptor-like, dimerisation domain"/>
    <property type="match status" value="1"/>
</dbReference>
<proteinExistence type="inferred from homology"/>
<evidence type="ECO:0000259" key="4">
    <source>
        <dbReference type="Pfam" id="PF02225"/>
    </source>
</evidence>
<feature type="compositionally biased region" description="Basic and acidic residues" evidence="2">
    <location>
        <begin position="36"/>
        <end position="48"/>
    </location>
</feature>
<dbReference type="SUPFAM" id="SSF53187">
    <property type="entry name" value="Zn-dependent exopeptidases"/>
    <property type="match status" value="1"/>
</dbReference>
<dbReference type="PANTHER" id="PTHR10404:SF71">
    <property type="entry name" value="CARBOXYPEPTIDASE TRE2, PUTATIVE (AFU_ORTHOLOGUE AFUA_3G10650)-RELATED"/>
    <property type="match status" value="1"/>
</dbReference>
<sequence>MAPEKEHLYDPVVPIPTYDEAVAGTSRSAFEAEWTPVDHADHHDEAEGHSLLTSRPATSSASSSSARRPDGYRPPTVETDDEDDLCGSLSDSDADSEAAEVRREMQEMEIVDADADADHRSRNLSSIWGKRIGFALSLPQWRWRWRWRLPRMRIRLGEDRGGGRGGGAGAAEETPRRSWWPAMSLPSINGTGSLIIFGRMLAVVLLVGFLYLLFLSDLFANMARRMGSQMFDPESVRVHVQSMVDPSRIREKMEQLTGYAHVAGTAGDYTLATGIKNDFIEYGLEGVKVDKYYVYLNYPTAAGRAVEILGPDGKPTWSAAVEEPNVGSQTTGNQTLAFHAHSKSGDAKGPLIYANYGSREDFKMLLDKGIDTKGAIALVRQGGPYGDVGSKVKAAELAGFAGCITYTDPADDGFVKGRTAPDGRWLPGDAVQRGSASLTSMILGDPLTPGWESENNLPRLTPDKSPALVNIPSLPLSWKDAQPLLQHIKGYGQPTPKEWVGGVPDVGEWWIGNLSSPVVHLKNEQEELQEKAIWNVYGRIVGMEQSYKSIIIGNHRDSLTFGATGPHSGTAVMLEVVRIFGDLVARGWRPLRTIQFMSWDAGEYNLIGSTEYVEKHIDSLREDAFAYINLDTAVTGDTFHAAGSPVFRKLVLQILNRVSDPYQNTTLRDLFDRRGGQMEGLGAGSDYAAFQAIAGTSSLDLRFEGGGHPHGSNYDTFEWMNTVGDPGFVYHTLLGQVVSLLVVELADRPIVPFDMTSYADALRGYVDELEEWARGKKKGGGRKLNVAALRAAANDAASAVRRFNRWEMSWENSVVAANRWESAGLGKRRGEYNNRMAKFETDLLDLEAGGGIPNRTQFKHVVFGPQLWSPRDVSLFPAVRDAVLAGDWDLADKTVEKVARIIAAAARALVEEGKEE</sequence>
<dbReference type="CDD" id="cd08022">
    <property type="entry name" value="M28_PSMA_like"/>
    <property type="match status" value="1"/>
</dbReference>
<evidence type="ECO:0000259" key="6">
    <source>
        <dbReference type="Pfam" id="PF04389"/>
    </source>
</evidence>
<comment type="similarity">
    <text evidence="1">Belongs to the peptidase M28 family. M28B subfamily.</text>
</comment>
<evidence type="ECO:0000313" key="8">
    <source>
        <dbReference type="Proteomes" id="UP001244011"/>
    </source>
</evidence>
<gene>
    <name evidence="7" type="ORF">QBC33DRAFT_577822</name>
</gene>
<protein>
    <submittedName>
        <fullName evidence="7">Zn-dependent exopeptidase</fullName>
    </submittedName>
</protein>
<dbReference type="Pfam" id="PF04253">
    <property type="entry name" value="TFR_dimer"/>
    <property type="match status" value="1"/>
</dbReference>
<keyword evidence="8" id="KW-1185">Reference proteome</keyword>
<dbReference type="Proteomes" id="UP001244011">
    <property type="component" value="Unassembled WGS sequence"/>
</dbReference>
<feature type="region of interest" description="Disordered" evidence="2">
    <location>
        <begin position="33"/>
        <end position="103"/>
    </location>
</feature>
<dbReference type="InterPro" id="IPR039373">
    <property type="entry name" value="Peptidase_M28B"/>
</dbReference>
<evidence type="ECO:0000313" key="7">
    <source>
        <dbReference type="EMBL" id="KAK1768195.1"/>
    </source>
</evidence>
<dbReference type="InterPro" id="IPR046450">
    <property type="entry name" value="PA_dom_sf"/>
</dbReference>
<dbReference type="SUPFAM" id="SSF47672">
    <property type="entry name" value="Transferrin receptor-like dimerisation domain"/>
    <property type="match status" value="1"/>
</dbReference>
<reference evidence="7" key="1">
    <citation type="submission" date="2023-06" db="EMBL/GenBank/DDBJ databases">
        <title>Genome-scale phylogeny and comparative genomics of the fungal order Sordariales.</title>
        <authorList>
            <consortium name="Lawrence Berkeley National Laboratory"/>
            <person name="Hensen N."/>
            <person name="Bonometti L."/>
            <person name="Westerberg I."/>
            <person name="Brannstrom I.O."/>
            <person name="Guillou S."/>
            <person name="Cros-Aarteil S."/>
            <person name="Calhoun S."/>
            <person name="Haridas S."/>
            <person name="Kuo A."/>
            <person name="Mondo S."/>
            <person name="Pangilinan J."/>
            <person name="Riley R."/>
            <person name="Labutti K."/>
            <person name="Andreopoulos B."/>
            <person name="Lipzen A."/>
            <person name="Chen C."/>
            <person name="Yanf M."/>
            <person name="Daum C."/>
            <person name="Ng V."/>
            <person name="Clum A."/>
            <person name="Steindorff A."/>
            <person name="Ohm R."/>
            <person name="Martin F."/>
            <person name="Silar P."/>
            <person name="Natvig D."/>
            <person name="Lalanne C."/>
            <person name="Gautier V."/>
            <person name="Ament-Velasquez S.L."/>
            <person name="Kruys A."/>
            <person name="Hutchinson M.I."/>
            <person name="Powell A.J."/>
            <person name="Barry K."/>
            <person name="Miller A.N."/>
            <person name="Grigoriev I.V."/>
            <person name="Debuchy R."/>
            <person name="Gladieux P."/>
            <person name="Thoren M.H."/>
            <person name="Johannesson H."/>
        </authorList>
    </citation>
    <scope>NUCLEOTIDE SEQUENCE</scope>
    <source>
        <strain evidence="7">8032-3</strain>
    </source>
</reference>
<comment type="caution">
    <text evidence="7">The sequence shown here is derived from an EMBL/GenBank/DDBJ whole genome shotgun (WGS) entry which is preliminary data.</text>
</comment>
<feature type="domain" description="Peptidase M28" evidence="6">
    <location>
        <begin position="535"/>
        <end position="718"/>
    </location>
</feature>
<dbReference type="PANTHER" id="PTHR10404">
    <property type="entry name" value="N-ACETYLATED-ALPHA-LINKED ACIDIC DIPEPTIDASE"/>
    <property type="match status" value="1"/>
</dbReference>
<keyword evidence="3" id="KW-0472">Membrane</keyword>
<dbReference type="FunFam" id="3.40.630.10:FF:000101">
    <property type="entry name" value="N-acetylated alpha-linked acidic dipeptidase like 1"/>
    <property type="match status" value="1"/>
</dbReference>
<dbReference type="CDD" id="cd02121">
    <property type="entry name" value="PA_GCPII_like"/>
    <property type="match status" value="1"/>
</dbReference>
<dbReference type="InterPro" id="IPR007484">
    <property type="entry name" value="Peptidase_M28"/>
</dbReference>
<dbReference type="InterPro" id="IPR003137">
    <property type="entry name" value="PA_domain"/>
</dbReference>
<dbReference type="Gene3D" id="3.40.630.10">
    <property type="entry name" value="Zn peptidases"/>
    <property type="match status" value="1"/>
</dbReference>
<evidence type="ECO:0000256" key="2">
    <source>
        <dbReference type="SAM" id="MobiDB-lite"/>
    </source>
</evidence>
<keyword evidence="3" id="KW-0812">Transmembrane</keyword>
<dbReference type="EMBL" id="MU839006">
    <property type="protein sequence ID" value="KAK1768195.1"/>
    <property type="molecule type" value="Genomic_DNA"/>
</dbReference>
<keyword evidence="3" id="KW-1133">Transmembrane helix</keyword>
<evidence type="ECO:0000256" key="1">
    <source>
        <dbReference type="ARBA" id="ARBA00005634"/>
    </source>
</evidence>
<dbReference type="SUPFAM" id="SSF52025">
    <property type="entry name" value="PA domain"/>
    <property type="match status" value="1"/>
</dbReference>
<dbReference type="Pfam" id="PF02225">
    <property type="entry name" value="PA"/>
    <property type="match status" value="1"/>
</dbReference>
<feature type="transmembrane region" description="Helical" evidence="3">
    <location>
        <begin position="196"/>
        <end position="220"/>
    </location>
</feature>
<dbReference type="AlphaFoldDB" id="A0AAJ0FPI7"/>
<feature type="domain" description="PA" evidence="4">
    <location>
        <begin position="348"/>
        <end position="436"/>
    </location>
</feature>
<accession>A0AAJ0FPI7</accession>
<dbReference type="RefSeq" id="XP_060284408.1">
    <property type="nucleotide sequence ID" value="XM_060431015.1"/>
</dbReference>
<organism evidence="7 8">
    <name type="scientific">Phialemonium atrogriseum</name>
    <dbReference type="NCBI Taxonomy" id="1093897"/>
    <lineage>
        <taxon>Eukaryota</taxon>
        <taxon>Fungi</taxon>
        <taxon>Dikarya</taxon>
        <taxon>Ascomycota</taxon>
        <taxon>Pezizomycotina</taxon>
        <taxon>Sordariomycetes</taxon>
        <taxon>Sordariomycetidae</taxon>
        <taxon>Cephalothecales</taxon>
        <taxon>Cephalothecaceae</taxon>
        <taxon>Phialemonium</taxon>
    </lineage>
</organism>
<evidence type="ECO:0000256" key="3">
    <source>
        <dbReference type="SAM" id="Phobius"/>
    </source>
</evidence>
<dbReference type="GO" id="GO:0004180">
    <property type="term" value="F:carboxypeptidase activity"/>
    <property type="evidence" value="ECO:0007669"/>
    <property type="project" value="TreeGrafter"/>
</dbReference>
<dbReference type="InterPro" id="IPR007365">
    <property type="entry name" value="TFR-like_dimer_dom"/>
</dbReference>
<feature type="compositionally biased region" description="Low complexity" evidence="2">
    <location>
        <begin position="50"/>
        <end position="66"/>
    </location>
</feature>
<dbReference type="Gene3D" id="3.50.30.30">
    <property type="match status" value="1"/>
</dbReference>
<dbReference type="InterPro" id="IPR036757">
    <property type="entry name" value="TFR-like_dimer_dom_sf"/>
</dbReference>
<evidence type="ECO:0000259" key="5">
    <source>
        <dbReference type="Pfam" id="PF04253"/>
    </source>
</evidence>
<dbReference type="Pfam" id="PF04389">
    <property type="entry name" value="Peptidase_M28"/>
    <property type="match status" value="1"/>
</dbReference>